<dbReference type="InterPro" id="IPR012867">
    <property type="entry name" value="DUF1648"/>
</dbReference>
<keyword evidence="1" id="KW-0472">Membrane</keyword>
<proteinExistence type="predicted"/>
<protein>
    <submittedName>
        <fullName evidence="3">DUF1648 domain-containing protein</fullName>
    </submittedName>
</protein>
<evidence type="ECO:0000313" key="3">
    <source>
        <dbReference type="EMBL" id="MCC2255504.1"/>
    </source>
</evidence>
<evidence type="ECO:0000313" key="4">
    <source>
        <dbReference type="Proteomes" id="UP001198151"/>
    </source>
</evidence>
<sequence>MKFKQFVNSRKFSWTIVGMGVLLSIVIFGFLPTLIPMHFNSSGAIDDYSNRIQIFLFPLIQFVIMFLTGRKKIKYVLMHSKMPLMEPQYNWIVSGLCFFIFLVELRIIYIALA</sequence>
<feature type="transmembrane region" description="Helical" evidence="1">
    <location>
        <begin position="51"/>
        <end position="68"/>
    </location>
</feature>
<dbReference type="Pfam" id="PF07853">
    <property type="entry name" value="DUF1648"/>
    <property type="match status" value="1"/>
</dbReference>
<keyword evidence="1" id="KW-1133">Transmembrane helix</keyword>
<keyword evidence="4" id="KW-1185">Reference proteome</keyword>
<dbReference type="EMBL" id="JAJEQX010000028">
    <property type="protein sequence ID" value="MCC2255504.1"/>
    <property type="molecule type" value="Genomic_DNA"/>
</dbReference>
<accession>A0ABS8G0U4</accession>
<comment type="caution">
    <text evidence="3">The sequence shown here is derived from an EMBL/GenBank/DDBJ whole genome shotgun (WGS) entry which is preliminary data.</text>
</comment>
<feature type="transmembrane region" description="Helical" evidence="1">
    <location>
        <begin position="89"/>
        <end position="112"/>
    </location>
</feature>
<dbReference type="RefSeq" id="WP_227708550.1">
    <property type="nucleotide sequence ID" value="NZ_JAJEQX010000028.1"/>
</dbReference>
<reference evidence="3 4" key="1">
    <citation type="submission" date="2021-10" db="EMBL/GenBank/DDBJ databases">
        <title>Anaerobic single-cell dispensing facilitates the cultivation of human gut bacteria.</title>
        <authorList>
            <person name="Afrizal A."/>
        </authorList>
    </citation>
    <scope>NUCLEOTIDE SEQUENCE [LARGE SCALE GENOMIC DNA]</scope>
    <source>
        <strain evidence="3 4">CLA-AA-H200</strain>
    </source>
</reference>
<gene>
    <name evidence="3" type="ORF">LKD70_13950</name>
</gene>
<evidence type="ECO:0000259" key="2">
    <source>
        <dbReference type="Pfam" id="PF07853"/>
    </source>
</evidence>
<name>A0ABS8G0U4_9FIRM</name>
<organism evidence="3 4">
    <name type="scientific">Ruminococcus turbiniformis</name>
    <dbReference type="NCBI Taxonomy" id="2881258"/>
    <lineage>
        <taxon>Bacteria</taxon>
        <taxon>Bacillati</taxon>
        <taxon>Bacillota</taxon>
        <taxon>Clostridia</taxon>
        <taxon>Eubacteriales</taxon>
        <taxon>Oscillospiraceae</taxon>
        <taxon>Ruminococcus</taxon>
    </lineage>
</organism>
<feature type="transmembrane region" description="Helical" evidence="1">
    <location>
        <begin position="12"/>
        <end position="31"/>
    </location>
</feature>
<dbReference type="Proteomes" id="UP001198151">
    <property type="component" value="Unassembled WGS sequence"/>
</dbReference>
<evidence type="ECO:0000256" key="1">
    <source>
        <dbReference type="SAM" id="Phobius"/>
    </source>
</evidence>
<feature type="domain" description="DUF1648" evidence="2">
    <location>
        <begin position="16"/>
        <end position="61"/>
    </location>
</feature>
<keyword evidence="1" id="KW-0812">Transmembrane</keyword>